<dbReference type="GO" id="GO:0004674">
    <property type="term" value="F:protein serine/threonine kinase activity"/>
    <property type="evidence" value="ECO:0007669"/>
    <property type="project" value="TreeGrafter"/>
</dbReference>
<dbReference type="InterPro" id="IPR058257">
    <property type="entry name" value="CorA-like_dom"/>
</dbReference>
<protein>
    <submittedName>
        <fullName evidence="2">Serine threonine kinase</fullName>
    </submittedName>
</protein>
<dbReference type="PROSITE" id="PS50011">
    <property type="entry name" value="PROTEIN_KINASE_DOM"/>
    <property type="match status" value="1"/>
</dbReference>
<dbReference type="Pfam" id="PF00069">
    <property type="entry name" value="Pkinase"/>
    <property type="match status" value="1"/>
</dbReference>
<gene>
    <name evidence="2" type="ORF">FPCIR_940</name>
</gene>
<evidence type="ECO:0000313" key="2">
    <source>
        <dbReference type="EMBL" id="KAF5604191.1"/>
    </source>
</evidence>
<dbReference type="PANTHER" id="PTHR24359">
    <property type="entry name" value="SERINE/THREONINE-PROTEIN KINASE SBK1"/>
    <property type="match status" value="1"/>
</dbReference>
<organism evidence="2 3">
    <name type="scientific">Fusarium pseudocircinatum</name>
    <dbReference type="NCBI Taxonomy" id="56676"/>
    <lineage>
        <taxon>Eukaryota</taxon>
        <taxon>Fungi</taxon>
        <taxon>Dikarya</taxon>
        <taxon>Ascomycota</taxon>
        <taxon>Pezizomycotina</taxon>
        <taxon>Sordariomycetes</taxon>
        <taxon>Hypocreomycetidae</taxon>
        <taxon>Hypocreales</taxon>
        <taxon>Nectriaceae</taxon>
        <taxon>Fusarium</taxon>
        <taxon>Fusarium fujikuroi species complex</taxon>
    </lineage>
</organism>
<keyword evidence="2" id="KW-0418">Kinase</keyword>
<dbReference type="Pfam" id="PF26616">
    <property type="entry name" value="CorA-like"/>
    <property type="match status" value="1"/>
</dbReference>
<name>A0A8H5PXZ3_9HYPO</name>
<dbReference type="EMBL" id="JAAOAS010000018">
    <property type="protein sequence ID" value="KAF5604191.1"/>
    <property type="molecule type" value="Genomic_DNA"/>
</dbReference>
<keyword evidence="2" id="KW-0808">Transferase</keyword>
<dbReference type="InterPro" id="IPR011009">
    <property type="entry name" value="Kinase-like_dom_sf"/>
</dbReference>
<comment type="caution">
    <text evidence="2">The sequence shown here is derived from an EMBL/GenBank/DDBJ whole genome shotgun (WGS) entry which is preliminary data.</text>
</comment>
<dbReference type="PANTHER" id="PTHR24359:SF1">
    <property type="entry name" value="INHIBITOR OF NUCLEAR FACTOR KAPPA-B KINASE EPSILON SUBUNIT HOMOLOG 1-RELATED"/>
    <property type="match status" value="1"/>
</dbReference>
<dbReference type="OrthoDB" id="9992527at2759"/>
<keyword evidence="3" id="KW-1185">Reference proteome</keyword>
<dbReference type="Proteomes" id="UP000546213">
    <property type="component" value="Unassembled WGS sequence"/>
</dbReference>
<dbReference type="InterPro" id="IPR000719">
    <property type="entry name" value="Prot_kinase_dom"/>
</dbReference>
<feature type="domain" description="Protein kinase" evidence="1">
    <location>
        <begin position="628"/>
        <end position="1019"/>
    </location>
</feature>
<accession>A0A8H5PXZ3</accession>
<dbReference type="Gene3D" id="1.10.510.10">
    <property type="entry name" value="Transferase(Phosphotransferase) domain 1"/>
    <property type="match status" value="1"/>
</dbReference>
<dbReference type="SUPFAM" id="SSF56112">
    <property type="entry name" value="Protein kinase-like (PK-like)"/>
    <property type="match status" value="1"/>
</dbReference>
<evidence type="ECO:0000259" key="1">
    <source>
        <dbReference type="PROSITE" id="PS50011"/>
    </source>
</evidence>
<dbReference type="GO" id="GO:0005524">
    <property type="term" value="F:ATP binding"/>
    <property type="evidence" value="ECO:0007669"/>
    <property type="project" value="InterPro"/>
</dbReference>
<dbReference type="SMART" id="SM00220">
    <property type="entry name" value="S_TKc"/>
    <property type="match status" value="1"/>
</dbReference>
<reference evidence="2 3" key="1">
    <citation type="submission" date="2020-05" db="EMBL/GenBank/DDBJ databases">
        <title>Identification and distribution of gene clusters putatively required for synthesis of sphingolipid metabolism inhibitors in phylogenetically diverse species of the filamentous fungus Fusarium.</title>
        <authorList>
            <person name="Kim H.-S."/>
            <person name="Busman M."/>
            <person name="Brown D.W."/>
            <person name="Divon H."/>
            <person name="Uhlig S."/>
            <person name="Proctor R.H."/>
        </authorList>
    </citation>
    <scope>NUCLEOTIDE SEQUENCE [LARGE SCALE GENOMIC DNA]</scope>
    <source>
        <strain evidence="2 3">NRRL 36939</strain>
    </source>
</reference>
<proteinExistence type="predicted"/>
<sequence length="1293" mass="148794">MSPRDSPIIPSKSSFESSFPEAVVGLEPSDLTERAYGALRNSCDRHAIYPCNLLQRKQLKSTRKRYRQYLDEEEKKLFNLDFEEIHFHDLDDGGKDYQTVMIRNSPSVRNHLHKDGGDPKSRFIFLQAETSRAPLNCSRDSFSHIMSYHQVPPTFIDFVSAFGATHYPTDYHMTGFDSDDTLGILDSNLVNISTLGRSGREHRIQYLLRSVERDSNDDGSRRWNIRQAAIYHSFDFVSGKALWISIKANELLKDRIMEATGDTAILDLGTQDELPKSFAATLVIHLILLEWCDEDWRACIRDCESKVRNILVKAQTSQVVQPPAFSASARRALGSQRARPTELSETEKQQPSVPLVWGRKIRSLVKSLSRYKYRATQDSDLFGTTDDDDQLQKRQFENLKNLDTFSFGELQLLHYMSEQLESYRLVMELNNQALRDVAERYRNLPSQRGFPKSLKENCMEDILSFVRRVERIRKNLEIRMTQVNSLLAWLQDGKALFGDILQYRNVQIGRIFTETSYGQSQKMERIAYKTEKETISMHVITCVTLAFLPAMFAATFFQSGLVEVEFRQWVKNNARTGVNGFDREEKYVSDTQLADYWSTTNLYEIISTIDPPISVPVDTIRQMYLRIFSILVFIGKLGNISLFSKRGYNDSSLPLGTNHLLPEWRDCLDEFLVEQWQFCPWVFPEQENDERQLPACQILPIRYKVPLIREDWSSPAARIQEAVFKIYKGVDTRQLYSREANVYTRLRRFDEISITKCYGSFEYPETNKRFILLEYTPEGSLLDFFKKTPPDNPSDLELLWERLLQLLDGLYLLHNPDKNDSRSLSGIHHDIQPANILVFREEGTSTYDVSFKLADFGLAEIVRTNGGEGVKVPIDNEGNRMYSSIEAAPESYSNNKRMSEVRPHLNPVVDLWSLGAVYSDFLTWSIGGSERQEKYRIERKNAIEKLSHITEAGFDACFHDGRQILPAVKGFHAKVLKDIVDGDFISPCMSEFILEFMMVESPRRLMAMQAKGQAKHMIDTAKSGPTLQRSITPENRLPVSNRLSTYGGERKVSVWEVYEALKAKSKWKHFRRHKSQPSDVGMGLPGMRHARNQINRYAGRDQILVIDDYESMREHRRNVAETARVISYSVKVSDKDGMDLYFASDSCNPQKCQNSSDVEAKVRSKATISGRCDMKKCLEDVMDQVKANGTKPTSIYIFTDGIWDPEHKPDVDDVIHESIKLLIEKKAKPADLMFQFIQFGHDPEGSKRLKFLDDDCKRTHRGLEYDIVDTKHCDDHVPKIIIGSISKHNDDDD</sequence>
<evidence type="ECO:0000313" key="3">
    <source>
        <dbReference type="Proteomes" id="UP000546213"/>
    </source>
</evidence>